<evidence type="ECO:0000313" key="4">
    <source>
        <dbReference type="EMBL" id="KAK0062931.1"/>
    </source>
</evidence>
<dbReference type="Pfam" id="PF00022">
    <property type="entry name" value="Actin"/>
    <property type="match status" value="1"/>
</dbReference>
<dbReference type="PRINTS" id="PR00190">
    <property type="entry name" value="ACTIN"/>
</dbReference>
<keyword evidence="5" id="KW-1185">Reference proteome</keyword>
<reference evidence="4" key="2">
    <citation type="submission" date="2023-04" db="EMBL/GenBank/DDBJ databases">
        <authorList>
            <person name="Bu L."/>
            <person name="Lu L."/>
            <person name="Laidemitt M.R."/>
            <person name="Zhang S.M."/>
            <person name="Mutuku M."/>
            <person name="Mkoji G."/>
            <person name="Steinauer M."/>
            <person name="Loker E.S."/>
        </authorList>
    </citation>
    <scope>NUCLEOTIDE SEQUENCE</scope>
    <source>
        <strain evidence="4">KasaAsao</strain>
        <tissue evidence="4">Whole Snail</tissue>
    </source>
</reference>
<sequence length="399" mass="43923">MSGDEPVPAIVVDNGSDSCKVGLAREDLPASVFPSTVARDANKVSFVGQKAIDRISDLELHYPIKRGLITNWDDMEVLWAFMFKDALSVDPSKHPVLMSEALNNSSFNREKTAQILFEKFQIPSLFMTNQAVLSLYHAGRVTGTIVDIGAGATSVVPIYEGFNIGEASVKVDLAGSDITEYLIRLLKDKGHNLTSPPNKLIAKKIKETLCLVSQKEQVSSAPSTFELPDKNVIILDTERYKSTEILFDPELSGRGDIKGVHKLAKDTPHPHLSTLLTYKSTEILFDPELSGRGDIKGVHKLVNGAISSCDMNVRKPLYTNILLSGGTSLFEGLANRLQHELTSLNPQNPQAKVHARRDRHLAAWIGGSVFAALPTFQQLQITKKEYQEAGPSIIKRKWP</sequence>
<evidence type="ECO:0000256" key="2">
    <source>
        <dbReference type="ARBA" id="ARBA00006752"/>
    </source>
</evidence>
<dbReference type="FunFam" id="3.30.420.40:FF:000050">
    <property type="entry name" value="Actin, alpha skeletal muscle"/>
    <property type="match status" value="1"/>
</dbReference>
<dbReference type="AlphaFoldDB" id="A0AAD8FGV5"/>
<evidence type="ECO:0000256" key="1">
    <source>
        <dbReference type="ARBA" id="ARBA00003520"/>
    </source>
</evidence>
<evidence type="ECO:0000313" key="5">
    <source>
        <dbReference type="Proteomes" id="UP001233172"/>
    </source>
</evidence>
<proteinExistence type="inferred from homology"/>
<protein>
    <submittedName>
        <fullName evidence="4">Actin gamma</fullName>
    </submittedName>
</protein>
<dbReference type="PANTHER" id="PTHR11937">
    <property type="entry name" value="ACTIN"/>
    <property type="match status" value="1"/>
</dbReference>
<dbReference type="EMBL" id="JASAOG010000023">
    <property type="protein sequence ID" value="KAK0062931.1"/>
    <property type="molecule type" value="Genomic_DNA"/>
</dbReference>
<dbReference type="SUPFAM" id="SSF53067">
    <property type="entry name" value="Actin-like ATPase domain"/>
    <property type="match status" value="2"/>
</dbReference>
<gene>
    <name evidence="4" type="ORF">Bpfe_007651</name>
</gene>
<dbReference type="Proteomes" id="UP001233172">
    <property type="component" value="Unassembled WGS sequence"/>
</dbReference>
<evidence type="ECO:0000256" key="3">
    <source>
        <dbReference type="RuleBase" id="RU000487"/>
    </source>
</evidence>
<dbReference type="InterPro" id="IPR004000">
    <property type="entry name" value="Actin"/>
</dbReference>
<comment type="similarity">
    <text evidence="2 3">Belongs to the actin family.</text>
</comment>
<accession>A0AAD8FGV5</accession>
<reference evidence="4" key="1">
    <citation type="journal article" date="2023" name="PLoS Negl. Trop. Dis.">
        <title>A genome sequence for Biomphalaria pfeifferi, the major vector snail for the human-infecting parasite Schistosoma mansoni.</title>
        <authorList>
            <person name="Bu L."/>
            <person name="Lu L."/>
            <person name="Laidemitt M.R."/>
            <person name="Zhang S.M."/>
            <person name="Mutuku M."/>
            <person name="Mkoji G."/>
            <person name="Steinauer M."/>
            <person name="Loker E.S."/>
        </authorList>
    </citation>
    <scope>NUCLEOTIDE SEQUENCE</scope>
    <source>
        <strain evidence="4">KasaAsao</strain>
    </source>
</reference>
<dbReference type="Gene3D" id="3.30.420.40">
    <property type="match status" value="3"/>
</dbReference>
<name>A0AAD8FGV5_BIOPF</name>
<dbReference type="SMART" id="SM00268">
    <property type="entry name" value="ACTIN"/>
    <property type="match status" value="1"/>
</dbReference>
<dbReference type="InterPro" id="IPR043129">
    <property type="entry name" value="ATPase_NBD"/>
</dbReference>
<comment type="function">
    <text evidence="1">Actins are highly conserved proteins that are involved in various types of cell motility and are ubiquitously expressed in all eukaryotic cells.</text>
</comment>
<dbReference type="FunFam" id="3.30.420.40:FF:000058">
    <property type="entry name" value="Putative actin-related protein 5"/>
    <property type="match status" value="1"/>
</dbReference>
<comment type="caution">
    <text evidence="4">The sequence shown here is derived from an EMBL/GenBank/DDBJ whole genome shotgun (WGS) entry which is preliminary data.</text>
</comment>
<dbReference type="Gene3D" id="3.90.640.10">
    <property type="entry name" value="Actin, Chain A, domain 4"/>
    <property type="match status" value="1"/>
</dbReference>
<organism evidence="4 5">
    <name type="scientific">Biomphalaria pfeifferi</name>
    <name type="common">Bloodfluke planorb</name>
    <name type="synonym">Freshwater snail</name>
    <dbReference type="NCBI Taxonomy" id="112525"/>
    <lineage>
        <taxon>Eukaryota</taxon>
        <taxon>Metazoa</taxon>
        <taxon>Spiralia</taxon>
        <taxon>Lophotrochozoa</taxon>
        <taxon>Mollusca</taxon>
        <taxon>Gastropoda</taxon>
        <taxon>Heterobranchia</taxon>
        <taxon>Euthyneura</taxon>
        <taxon>Panpulmonata</taxon>
        <taxon>Hygrophila</taxon>
        <taxon>Lymnaeoidea</taxon>
        <taxon>Planorbidae</taxon>
        <taxon>Biomphalaria</taxon>
    </lineage>
</organism>